<dbReference type="Proteomes" id="UP000316253">
    <property type="component" value="Unassembled WGS sequence"/>
</dbReference>
<accession>A0A554J9V9</accession>
<organism evidence="1 2">
    <name type="scientific">Candidatus Berkelbacteria bacterium Gr01-1014_85</name>
    <dbReference type="NCBI Taxonomy" id="2017150"/>
    <lineage>
        <taxon>Bacteria</taxon>
        <taxon>Candidatus Berkelbacteria</taxon>
    </lineage>
</organism>
<sequence length="78" mass="9043">MSKPNPPFDFFADLGRVLVIFGRWLRYGSGPSTGERRAELERLRREWQKLELDFDEPLAARQAIIRADIILDKALSLN</sequence>
<gene>
    <name evidence="1" type="ORF">CEO22_590</name>
</gene>
<evidence type="ECO:0000313" key="1">
    <source>
        <dbReference type="EMBL" id="TSC65159.1"/>
    </source>
</evidence>
<feature type="non-terminal residue" evidence="1">
    <location>
        <position position="78"/>
    </location>
</feature>
<name>A0A554J9V9_9BACT</name>
<proteinExistence type="predicted"/>
<comment type="caution">
    <text evidence="1">The sequence shown here is derived from an EMBL/GenBank/DDBJ whole genome shotgun (WGS) entry which is preliminary data.</text>
</comment>
<reference evidence="1 2" key="1">
    <citation type="submission" date="2017-08" db="EMBL/GenBank/DDBJ databases">
        <title>Mechanisms for carbon and nitrogen cycling indicate functional differentiation within the Candidate Phyla Radiation.</title>
        <authorList>
            <person name="Danczak R.E."/>
            <person name="Johnston M.D."/>
            <person name="Kenah C."/>
            <person name="Slattery M."/>
            <person name="Wrighton K.C."/>
            <person name="Wilkins M.J."/>
        </authorList>
    </citation>
    <scope>NUCLEOTIDE SEQUENCE [LARGE SCALE GENOMIC DNA]</scope>
    <source>
        <strain evidence="1">Gr01-1014_85</strain>
    </source>
</reference>
<dbReference type="AlphaFoldDB" id="A0A554J9V9"/>
<protein>
    <submittedName>
        <fullName evidence="1">Uncharacterized protein</fullName>
    </submittedName>
</protein>
<dbReference type="EMBL" id="VMFD01000062">
    <property type="protein sequence ID" value="TSC65159.1"/>
    <property type="molecule type" value="Genomic_DNA"/>
</dbReference>
<evidence type="ECO:0000313" key="2">
    <source>
        <dbReference type="Proteomes" id="UP000316253"/>
    </source>
</evidence>